<proteinExistence type="predicted"/>
<gene>
    <name evidence="2" type="ORF">DEO72_LG4g2635</name>
</gene>
<organism evidence="2 3">
    <name type="scientific">Vigna unguiculata</name>
    <name type="common">Cowpea</name>
    <dbReference type="NCBI Taxonomy" id="3917"/>
    <lineage>
        <taxon>Eukaryota</taxon>
        <taxon>Viridiplantae</taxon>
        <taxon>Streptophyta</taxon>
        <taxon>Embryophyta</taxon>
        <taxon>Tracheophyta</taxon>
        <taxon>Spermatophyta</taxon>
        <taxon>Magnoliopsida</taxon>
        <taxon>eudicotyledons</taxon>
        <taxon>Gunneridae</taxon>
        <taxon>Pentapetalae</taxon>
        <taxon>rosids</taxon>
        <taxon>fabids</taxon>
        <taxon>Fabales</taxon>
        <taxon>Fabaceae</taxon>
        <taxon>Papilionoideae</taxon>
        <taxon>50 kb inversion clade</taxon>
        <taxon>NPAAA clade</taxon>
        <taxon>indigoferoid/millettioid clade</taxon>
        <taxon>Phaseoleae</taxon>
        <taxon>Vigna</taxon>
    </lineage>
</organism>
<dbReference type="OrthoDB" id="10550897at2759"/>
<dbReference type="Gramene" id="Vigun02g177000.4.v1.2">
    <property type="protein sequence ID" value="Vigun02g177000.4.v1.2"/>
    <property type="gene ID" value="Vigun02g177000.v1.2"/>
</dbReference>
<dbReference type="Proteomes" id="UP000501690">
    <property type="component" value="Linkage Group LG4"/>
</dbReference>
<feature type="compositionally biased region" description="Basic residues" evidence="1">
    <location>
        <begin position="51"/>
        <end position="62"/>
    </location>
</feature>
<feature type="compositionally biased region" description="Polar residues" evidence="1">
    <location>
        <begin position="67"/>
        <end position="80"/>
    </location>
</feature>
<dbReference type="EMBL" id="CP039348">
    <property type="protein sequence ID" value="QCD91668.1"/>
    <property type="molecule type" value="Genomic_DNA"/>
</dbReference>
<reference evidence="2 3" key="1">
    <citation type="submission" date="2019-04" db="EMBL/GenBank/DDBJ databases">
        <title>An improved genome assembly and genetic linkage map for asparagus bean, Vigna unguiculata ssp. sesquipedialis.</title>
        <authorList>
            <person name="Xia Q."/>
            <person name="Zhang R."/>
            <person name="Dong Y."/>
        </authorList>
    </citation>
    <scope>NUCLEOTIDE SEQUENCE [LARGE SCALE GENOMIC DNA]</scope>
    <source>
        <tissue evidence="2">Leaf</tissue>
    </source>
</reference>
<keyword evidence="3" id="KW-1185">Reference proteome</keyword>
<feature type="compositionally biased region" description="Acidic residues" evidence="1">
    <location>
        <begin position="1"/>
        <end position="10"/>
    </location>
</feature>
<evidence type="ECO:0000256" key="1">
    <source>
        <dbReference type="SAM" id="MobiDB-lite"/>
    </source>
</evidence>
<feature type="compositionally biased region" description="Pro residues" evidence="1">
    <location>
        <begin position="13"/>
        <end position="50"/>
    </location>
</feature>
<dbReference type="AlphaFoldDB" id="A0A4D6LTE3"/>
<feature type="region of interest" description="Disordered" evidence="1">
    <location>
        <begin position="1"/>
        <end position="102"/>
    </location>
</feature>
<evidence type="ECO:0000313" key="2">
    <source>
        <dbReference type="EMBL" id="QCD91668.1"/>
    </source>
</evidence>
<evidence type="ECO:0000313" key="3">
    <source>
        <dbReference type="Proteomes" id="UP000501690"/>
    </source>
</evidence>
<protein>
    <submittedName>
        <fullName evidence="2">Uncharacterized protein</fullName>
    </submittedName>
</protein>
<name>A0A4D6LTE3_VIGUN</name>
<accession>A0A4D6LTE3</accession>
<sequence length="147" mass="16664">MSGYPEDPDESSAPPPQPPPPRPRSSRPPLPPRPRSSRPPLPPRPPPPPRHTPKPRVFKRRYFYNDPSFSRSPFQKSFRPQTPPEVSEIVNKNPWTSARLDGQKNSEVVFTKLGESSNSEEEEDTGTICYDGDVATASLFYFFGFMH</sequence>